<feature type="transmembrane region" description="Helical" evidence="8">
    <location>
        <begin position="185"/>
        <end position="206"/>
    </location>
</feature>
<feature type="transmembrane region" description="Helical" evidence="8">
    <location>
        <begin position="76"/>
        <end position="95"/>
    </location>
</feature>
<feature type="transmembrane region" description="Helical" evidence="8">
    <location>
        <begin position="158"/>
        <end position="178"/>
    </location>
</feature>
<reference evidence="9" key="3">
    <citation type="submission" date="2023-05" db="EMBL/GenBank/DDBJ databases">
        <authorList>
            <person name="Smith C.H."/>
        </authorList>
    </citation>
    <scope>NUCLEOTIDE SEQUENCE</scope>
    <source>
        <strain evidence="9">CHS0354</strain>
        <tissue evidence="9">Mantle</tissue>
    </source>
</reference>
<dbReference type="EMBL" id="JAEAOA010002327">
    <property type="protein sequence ID" value="KAK3582829.1"/>
    <property type="molecule type" value="Genomic_DNA"/>
</dbReference>
<evidence type="ECO:0000313" key="9">
    <source>
        <dbReference type="EMBL" id="KAK3582829.1"/>
    </source>
</evidence>
<dbReference type="PANTHER" id="PTHR11785">
    <property type="entry name" value="AMINO ACID TRANSPORTER"/>
    <property type="match status" value="1"/>
</dbReference>
<keyword evidence="7 8" id="KW-0472">Membrane</keyword>
<feature type="transmembrane region" description="Helical" evidence="8">
    <location>
        <begin position="307"/>
        <end position="327"/>
    </location>
</feature>
<evidence type="ECO:0000256" key="6">
    <source>
        <dbReference type="ARBA" id="ARBA00022989"/>
    </source>
</evidence>
<dbReference type="PANTHER" id="PTHR11785:SF528">
    <property type="entry name" value="AMINO ACID TRANSPORTER PROTEIN JHI-21"/>
    <property type="match status" value="1"/>
</dbReference>
<keyword evidence="5 8" id="KW-0812">Transmembrane</keyword>
<evidence type="ECO:0000256" key="7">
    <source>
        <dbReference type="ARBA" id="ARBA00023136"/>
    </source>
</evidence>
<evidence type="ECO:0000256" key="8">
    <source>
        <dbReference type="SAM" id="Phobius"/>
    </source>
</evidence>
<sequence length="500" mass="54853">MSGIDLSKTLLNRVDKKQTDVQSPKTTQKEAVVELTKQINLYQSVAIIVGIIIGSGIFVSPVGILQNVRSVGMSCIMWAVCGIFSGLCALCYAEFGACIPQSGGEYTYIRRAFGDFPAFICLWTNFIIICPVSLAASCMIFATYILQPAFPDCETPQVATRLIAALVISLLVCLNCINIEWSSKVQVVITICKLSALLMIIVIGFIFQGRGGNSENVKESFSGSDYSAGAIAISLYSGFWAYGGWSYLNFLTDELIEPHKNLPRAIIISMTVVTCVYLLANVAYFSVLTPAEMLASSAVAVTFVDQTIPMAAWIVPILIAISVMGTINGGSLSMSRLFFVGAANHHLPSYISMINVRFFTPVPSLITIQIMCLIMQSFEEIFYLIELAGFGFATVLTCVLAGQVYLRYREPDLPRPIKLPIVLPIVILMASLAILVLTVYQKPIESGLGLLMMAAGAPLYVLGVYWERKPTIVRNYLGRFTRLVQKILYVCPQEDGREWT</sequence>
<dbReference type="PIRSF" id="PIRSF006060">
    <property type="entry name" value="AA_transporter"/>
    <property type="match status" value="1"/>
</dbReference>
<evidence type="ECO:0000313" key="10">
    <source>
        <dbReference type="Proteomes" id="UP001195483"/>
    </source>
</evidence>
<dbReference type="Gene3D" id="1.20.1740.10">
    <property type="entry name" value="Amino acid/polyamine transporter I"/>
    <property type="match status" value="1"/>
</dbReference>
<comment type="similarity">
    <text evidence="2">Belongs to the amino acid-polyamine-organocation (APC) superfamily. L-type amino acid transporter (LAT) (TC 2.A.3.8) family.</text>
</comment>
<evidence type="ECO:0000256" key="3">
    <source>
        <dbReference type="ARBA" id="ARBA00022448"/>
    </source>
</evidence>
<dbReference type="FunFam" id="1.20.1740.10:FF:000003">
    <property type="entry name" value="Y+L amino acid transporter 1 isoform X1"/>
    <property type="match status" value="1"/>
</dbReference>
<evidence type="ECO:0000256" key="2">
    <source>
        <dbReference type="ARBA" id="ARBA00007040"/>
    </source>
</evidence>
<dbReference type="InterPro" id="IPR050598">
    <property type="entry name" value="AminoAcid_Transporter"/>
</dbReference>
<keyword evidence="4" id="KW-1003">Cell membrane</keyword>
<evidence type="ECO:0000256" key="5">
    <source>
        <dbReference type="ARBA" id="ARBA00022692"/>
    </source>
</evidence>
<feature type="transmembrane region" description="Helical" evidence="8">
    <location>
        <begin position="358"/>
        <end position="376"/>
    </location>
</feature>
<feature type="transmembrane region" description="Helical" evidence="8">
    <location>
        <begin position="382"/>
        <end position="406"/>
    </location>
</feature>
<dbReference type="Pfam" id="PF13520">
    <property type="entry name" value="AA_permease_2"/>
    <property type="match status" value="1"/>
</dbReference>
<feature type="transmembrane region" description="Helical" evidence="8">
    <location>
        <begin position="45"/>
        <end position="64"/>
    </location>
</feature>
<evidence type="ECO:0000256" key="4">
    <source>
        <dbReference type="ARBA" id="ARBA00022475"/>
    </source>
</evidence>
<organism evidence="9 10">
    <name type="scientific">Potamilus streckersoni</name>
    <dbReference type="NCBI Taxonomy" id="2493646"/>
    <lineage>
        <taxon>Eukaryota</taxon>
        <taxon>Metazoa</taxon>
        <taxon>Spiralia</taxon>
        <taxon>Lophotrochozoa</taxon>
        <taxon>Mollusca</taxon>
        <taxon>Bivalvia</taxon>
        <taxon>Autobranchia</taxon>
        <taxon>Heteroconchia</taxon>
        <taxon>Palaeoheterodonta</taxon>
        <taxon>Unionida</taxon>
        <taxon>Unionoidea</taxon>
        <taxon>Unionidae</taxon>
        <taxon>Ambleminae</taxon>
        <taxon>Lampsilini</taxon>
        <taxon>Potamilus</taxon>
    </lineage>
</organism>
<keyword evidence="3" id="KW-0813">Transport</keyword>
<name>A0AAE0S0G4_9BIVA</name>
<reference evidence="9" key="2">
    <citation type="journal article" date="2021" name="Genome Biol. Evol.">
        <title>Developing a high-quality reference genome for a parasitic bivalve with doubly uniparental inheritance (Bivalvia: Unionida).</title>
        <authorList>
            <person name="Smith C.H."/>
        </authorList>
    </citation>
    <scope>NUCLEOTIDE SEQUENCE</scope>
    <source>
        <strain evidence="9">CHS0354</strain>
        <tissue evidence="9">Mantle</tissue>
    </source>
</reference>
<feature type="transmembrane region" description="Helical" evidence="8">
    <location>
        <begin position="266"/>
        <end position="287"/>
    </location>
</feature>
<dbReference type="InterPro" id="IPR002293">
    <property type="entry name" value="AA/rel_permease1"/>
</dbReference>
<dbReference type="GO" id="GO:0015179">
    <property type="term" value="F:L-amino acid transmembrane transporter activity"/>
    <property type="evidence" value="ECO:0007669"/>
    <property type="project" value="TreeGrafter"/>
</dbReference>
<feature type="transmembrane region" description="Helical" evidence="8">
    <location>
        <begin position="446"/>
        <end position="466"/>
    </location>
</feature>
<feature type="transmembrane region" description="Helical" evidence="8">
    <location>
        <begin position="116"/>
        <end position="146"/>
    </location>
</feature>
<gene>
    <name evidence="9" type="ORF">CHS0354_039972</name>
</gene>
<keyword evidence="6 8" id="KW-1133">Transmembrane helix</keyword>
<comment type="subcellular location">
    <subcellularLocation>
        <location evidence="1">Cell membrane</location>
        <topology evidence="1">Multi-pass membrane protein</topology>
    </subcellularLocation>
</comment>
<dbReference type="Proteomes" id="UP001195483">
    <property type="component" value="Unassembled WGS sequence"/>
</dbReference>
<dbReference type="AlphaFoldDB" id="A0AAE0S0G4"/>
<reference evidence="9" key="1">
    <citation type="journal article" date="2021" name="Genome Biol. Evol.">
        <title>A High-Quality Reference Genome for a Parasitic Bivalve with Doubly Uniparental Inheritance (Bivalvia: Unionida).</title>
        <authorList>
            <person name="Smith C.H."/>
        </authorList>
    </citation>
    <scope>NUCLEOTIDE SEQUENCE</scope>
    <source>
        <strain evidence="9">CHS0354</strain>
    </source>
</reference>
<dbReference type="GO" id="GO:0005886">
    <property type="term" value="C:plasma membrane"/>
    <property type="evidence" value="ECO:0007669"/>
    <property type="project" value="UniProtKB-SubCell"/>
</dbReference>
<accession>A0AAE0S0G4</accession>
<evidence type="ECO:0008006" key="11">
    <source>
        <dbReference type="Google" id="ProtNLM"/>
    </source>
</evidence>
<comment type="caution">
    <text evidence="9">The sequence shown here is derived from an EMBL/GenBank/DDBJ whole genome shotgun (WGS) entry which is preliminary data.</text>
</comment>
<proteinExistence type="inferred from homology"/>
<feature type="transmembrane region" description="Helical" evidence="8">
    <location>
        <begin position="418"/>
        <end position="440"/>
    </location>
</feature>
<protein>
    <recommendedName>
        <fullName evidence="11">Y+L amino acid transporter 2</fullName>
    </recommendedName>
</protein>
<evidence type="ECO:0000256" key="1">
    <source>
        <dbReference type="ARBA" id="ARBA00004651"/>
    </source>
</evidence>
<feature type="transmembrane region" description="Helical" evidence="8">
    <location>
        <begin position="226"/>
        <end position="245"/>
    </location>
</feature>
<keyword evidence="10" id="KW-1185">Reference proteome</keyword>